<sequence length="351" mass="40988">MTIKSRTSLAWQLYLLTGFVAGFVCAFVILFHISSINRSVSTRNSAVSMKFEHLQKEFQLKVASVRVLCMVLTCPEYVERFAQHVNATWGKRCSKLVFVSSENYKPLGVVQVVEPEMDSYHDLWNKTREGFRHVWQEYGQDYDWFLKADDDTYVIMENLHHMLSAYDANVPLYFGHQLRIQNVNYMSGGASYVLSREALRRFVEQAYGSHKICPKPDKIGVEDFSMGICLQNVGVHLIDSTRAMTNDDKEKFFPLDIESYLYNSKSALPAWLREMSVSDVNTGPNCCSIYSVAFHYIKPDRMYLFEFFLYRLRVFGRKYVERFPKRWTLSELLEMFPLQNNSKKPFMPVKL</sequence>
<evidence type="ECO:0000256" key="4">
    <source>
        <dbReference type="ARBA" id="ARBA00012557"/>
    </source>
</evidence>
<comment type="pathway">
    <text evidence="2">Protein modification; protein glycosylation.</text>
</comment>
<evidence type="ECO:0000256" key="3">
    <source>
        <dbReference type="ARBA" id="ARBA00006462"/>
    </source>
</evidence>
<evidence type="ECO:0000256" key="8">
    <source>
        <dbReference type="ARBA" id="ARBA00022741"/>
    </source>
</evidence>
<reference evidence="14" key="1">
    <citation type="journal article" date="2021" name="Mol. Ecol. Resour.">
        <title>Phylogenomic analyses of the genus Drosophila reveals genomic signals of climate adaptation.</title>
        <authorList>
            <person name="Li F."/>
            <person name="Rane R.V."/>
            <person name="Luria V."/>
            <person name="Xiong Z."/>
            <person name="Chen J."/>
            <person name="Li Z."/>
            <person name="Catullo R.A."/>
            <person name="Griffin P.C."/>
            <person name="Schiffer M."/>
            <person name="Pearce S."/>
            <person name="Lee S.F."/>
            <person name="McElroy K."/>
            <person name="Stocker A."/>
            <person name="Shirriffs J."/>
            <person name="Cockerell F."/>
            <person name="Coppin C."/>
            <person name="Sgro C.M."/>
            <person name="Karger A."/>
            <person name="Cain J.W."/>
            <person name="Weber J.A."/>
            <person name="Santpere G."/>
            <person name="Kirschner M.W."/>
            <person name="Hoffmann A.A."/>
            <person name="Oakeshott J.G."/>
            <person name="Zhang G."/>
        </authorList>
    </citation>
    <scope>NUCLEOTIDE SEQUENCE</scope>
    <source>
        <strain evidence="14">BGI-SZ-2011g</strain>
    </source>
</reference>
<evidence type="ECO:0000256" key="10">
    <source>
        <dbReference type="ARBA" id="ARBA00022989"/>
    </source>
</evidence>
<comment type="similarity">
    <text evidence="3">Belongs to the glycosyltransferase 31 family. Beta3-Gal-T subfamily.</text>
</comment>
<dbReference type="PANTHER" id="PTHR23033">
    <property type="entry name" value="BETA1,3-GALACTOSYLTRANSFERASE"/>
    <property type="match status" value="1"/>
</dbReference>
<dbReference type="Proteomes" id="UP001200034">
    <property type="component" value="Unassembled WGS sequence"/>
</dbReference>
<evidence type="ECO:0000256" key="2">
    <source>
        <dbReference type="ARBA" id="ARBA00004922"/>
    </source>
</evidence>
<feature type="domain" description="Fringe-like glycosyltransferase" evidence="13">
    <location>
        <begin position="67"/>
        <end position="240"/>
    </location>
</feature>
<keyword evidence="11 12" id="KW-0472">Membrane</keyword>
<comment type="subcellular location">
    <subcellularLocation>
        <location evidence="1">Membrane</location>
        <topology evidence="1">Single-pass type II membrane protein</topology>
    </subcellularLocation>
</comment>
<evidence type="ECO:0000313" key="15">
    <source>
        <dbReference type="Proteomes" id="UP001200034"/>
    </source>
</evidence>
<protein>
    <recommendedName>
        <fullName evidence="4">N-acetylgalactosaminide beta-1,3-galactosyltransferase</fullName>
        <ecNumber evidence="4">2.4.1.122</ecNumber>
    </recommendedName>
</protein>
<dbReference type="GO" id="GO:0000166">
    <property type="term" value="F:nucleotide binding"/>
    <property type="evidence" value="ECO:0007669"/>
    <property type="project" value="UniProtKB-KW"/>
</dbReference>
<evidence type="ECO:0000256" key="12">
    <source>
        <dbReference type="SAM" id="Phobius"/>
    </source>
</evidence>
<dbReference type="AlphaFoldDB" id="A0AAD4K684"/>
<keyword evidence="15" id="KW-1185">Reference proteome</keyword>
<keyword evidence="8" id="KW-0547">Nucleotide-binding</keyword>
<evidence type="ECO:0000256" key="1">
    <source>
        <dbReference type="ARBA" id="ARBA00004606"/>
    </source>
</evidence>
<keyword evidence="6" id="KW-0808">Transferase</keyword>
<gene>
    <name evidence="14" type="ORF">KR093_010482</name>
</gene>
<dbReference type="InterPro" id="IPR003378">
    <property type="entry name" value="Fringe-like_glycosylTrfase"/>
</dbReference>
<dbReference type="GO" id="GO:0016263">
    <property type="term" value="F:glycoprotein-N-acetylgalactosamine 3-beta-galactosyltransferase activity"/>
    <property type="evidence" value="ECO:0007669"/>
    <property type="project" value="UniProtKB-EC"/>
</dbReference>
<proteinExistence type="inferred from homology"/>
<dbReference type="PANTHER" id="PTHR23033:SF14">
    <property type="entry name" value="GLYCOPROTEIN-N-ACETYLGALACTOSAMINE 3-BETA-GALACTOSYLTRANSFERASE 1-RELATED"/>
    <property type="match status" value="1"/>
</dbReference>
<comment type="caution">
    <text evidence="14">The sequence shown here is derived from an EMBL/GenBank/DDBJ whole genome shotgun (WGS) entry which is preliminary data.</text>
</comment>
<dbReference type="EMBL" id="JAJJHW010001127">
    <property type="protein sequence ID" value="KAH8378274.1"/>
    <property type="molecule type" value="Genomic_DNA"/>
</dbReference>
<evidence type="ECO:0000256" key="9">
    <source>
        <dbReference type="ARBA" id="ARBA00022968"/>
    </source>
</evidence>
<dbReference type="Gene3D" id="3.90.550.50">
    <property type="match status" value="1"/>
</dbReference>
<evidence type="ECO:0000259" key="13">
    <source>
        <dbReference type="Pfam" id="PF02434"/>
    </source>
</evidence>
<evidence type="ECO:0000256" key="7">
    <source>
        <dbReference type="ARBA" id="ARBA00022692"/>
    </source>
</evidence>
<organism evidence="14 15">
    <name type="scientific">Drosophila rubida</name>
    <dbReference type="NCBI Taxonomy" id="30044"/>
    <lineage>
        <taxon>Eukaryota</taxon>
        <taxon>Metazoa</taxon>
        <taxon>Ecdysozoa</taxon>
        <taxon>Arthropoda</taxon>
        <taxon>Hexapoda</taxon>
        <taxon>Insecta</taxon>
        <taxon>Pterygota</taxon>
        <taxon>Neoptera</taxon>
        <taxon>Endopterygota</taxon>
        <taxon>Diptera</taxon>
        <taxon>Brachycera</taxon>
        <taxon>Muscomorpha</taxon>
        <taxon>Ephydroidea</taxon>
        <taxon>Drosophilidae</taxon>
        <taxon>Drosophila</taxon>
    </lineage>
</organism>
<dbReference type="InterPro" id="IPR026050">
    <property type="entry name" value="C1GALT1/C1GALT1_chp1"/>
</dbReference>
<keyword evidence="7 12" id="KW-0812">Transmembrane</keyword>
<keyword evidence="10 12" id="KW-1133">Transmembrane helix</keyword>
<dbReference type="Pfam" id="PF02434">
    <property type="entry name" value="Fringe"/>
    <property type="match status" value="1"/>
</dbReference>
<evidence type="ECO:0000256" key="11">
    <source>
        <dbReference type="ARBA" id="ARBA00023136"/>
    </source>
</evidence>
<evidence type="ECO:0000256" key="5">
    <source>
        <dbReference type="ARBA" id="ARBA00022676"/>
    </source>
</evidence>
<accession>A0AAD4K684</accession>
<dbReference type="GO" id="GO:0016020">
    <property type="term" value="C:membrane"/>
    <property type="evidence" value="ECO:0007669"/>
    <property type="project" value="UniProtKB-SubCell"/>
</dbReference>
<keyword evidence="5" id="KW-0328">Glycosyltransferase</keyword>
<dbReference type="EC" id="2.4.1.122" evidence="4"/>
<feature type="transmembrane region" description="Helical" evidence="12">
    <location>
        <begin position="12"/>
        <end position="33"/>
    </location>
</feature>
<name>A0AAD4K684_9MUSC</name>
<evidence type="ECO:0000313" key="14">
    <source>
        <dbReference type="EMBL" id="KAH8378274.1"/>
    </source>
</evidence>
<evidence type="ECO:0000256" key="6">
    <source>
        <dbReference type="ARBA" id="ARBA00022679"/>
    </source>
</evidence>
<keyword evidence="9" id="KW-0735">Signal-anchor</keyword>